<feature type="transmembrane region" description="Helical" evidence="1">
    <location>
        <begin position="42"/>
        <end position="65"/>
    </location>
</feature>
<dbReference type="GeneID" id="77471224"/>
<feature type="transmembrane region" description="Helical" evidence="1">
    <location>
        <begin position="77"/>
        <end position="96"/>
    </location>
</feature>
<feature type="transmembrane region" description="Helical" evidence="1">
    <location>
        <begin position="306"/>
        <end position="327"/>
    </location>
</feature>
<proteinExistence type="predicted"/>
<feature type="transmembrane region" description="Helical" evidence="1">
    <location>
        <begin position="361"/>
        <end position="385"/>
    </location>
</feature>
<protein>
    <submittedName>
        <fullName evidence="2">Glucosyltransferase domain-containing protein</fullName>
    </submittedName>
</protein>
<name>A0A2T3FX26_9FIRM</name>
<evidence type="ECO:0000256" key="1">
    <source>
        <dbReference type="SAM" id="Phobius"/>
    </source>
</evidence>
<evidence type="ECO:0000313" key="4">
    <source>
        <dbReference type="Proteomes" id="UP000241201"/>
    </source>
</evidence>
<feature type="transmembrane region" description="Helical" evidence="1">
    <location>
        <begin position="275"/>
        <end position="294"/>
    </location>
</feature>
<dbReference type="Proteomes" id="UP001198439">
    <property type="component" value="Unassembled WGS sequence"/>
</dbReference>
<dbReference type="Pfam" id="PF14264">
    <property type="entry name" value="Glucos_trans_II"/>
    <property type="match status" value="1"/>
</dbReference>
<feature type="transmembrane region" description="Helical" evidence="1">
    <location>
        <begin position="161"/>
        <end position="194"/>
    </location>
</feature>
<dbReference type="RefSeq" id="WP_106988279.1">
    <property type="nucleotide sequence ID" value="NZ_JAJDKR010000011.1"/>
</dbReference>
<feature type="transmembrane region" description="Helical" evidence="1">
    <location>
        <begin position="206"/>
        <end position="228"/>
    </location>
</feature>
<dbReference type="InterPro" id="IPR025686">
    <property type="entry name" value="Glucos_trans_II"/>
</dbReference>
<dbReference type="EMBL" id="PYLP01000011">
    <property type="protein sequence ID" value="PST39793.1"/>
    <property type="molecule type" value="Genomic_DNA"/>
</dbReference>
<dbReference type="Proteomes" id="UP000241201">
    <property type="component" value="Unassembled WGS sequence"/>
</dbReference>
<keyword evidence="1" id="KW-0472">Membrane</keyword>
<reference evidence="4" key="1">
    <citation type="submission" date="2018-03" db="EMBL/GenBank/DDBJ databases">
        <title>Lachnoclostridium SNUG30370 gen.nov., sp.nov., isolated from human faeces.</title>
        <authorList>
            <person name="Seo B."/>
            <person name="Jeon K."/>
            <person name="Ko G."/>
        </authorList>
    </citation>
    <scope>NUCLEOTIDE SEQUENCE [LARGE SCALE GENOMIC DNA]</scope>
    <source>
        <strain evidence="4">SNUG30370</strain>
    </source>
</reference>
<feature type="transmembrane region" description="Helical" evidence="1">
    <location>
        <begin position="333"/>
        <end position="349"/>
    </location>
</feature>
<evidence type="ECO:0000313" key="3">
    <source>
        <dbReference type="EMBL" id="PST39793.1"/>
    </source>
</evidence>
<dbReference type="AlphaFoldDB" id="A0A2T3FX26"/>
<sequence>MYENIKNFTRNNKSNIIISSVFILSVYLIKLGTLATSIDNEAAISVSSSLYTAWLSMGRIALVYLKKVFGVGIYNPFLSMFMLIILMIFSIITWGMIFDYIKNNKNKYAYWIFISIFFTAPIMAEQLGFVMQAVEVLLGINLVAISLFYTYRYFIDTPKKYYLIISVILSGIAFSIYQALTTIYVTAAICLFILYISRKDVTNPKKIWQVIILNIILFFLSYVVYFVLAKCVLSLLHIEATKYTGDQVAWGTVPVIQCIKNILKYIKGTVTDNTIFYSKVYVVLAILLVINAFYGKKEKYDKRYYIYILAIGALLVTPFLMGIILGGQPTKRTAISYPFMLGFSSMYLFEEIRTKIKNKDAILILMVLVALVPFKQSVLSSRLYYTEYITNKESEIVATKISNRIEEITGSYNPEEKIAFIGCMRLNRNNSCYQLEDLEYVGRGFFETSFSTTHGSFLMRNYMATLGINYQCPSEDDAKIAEEYAKDMPAWPNKESVKKVDNIVIVKLG</sequence>
<feature type="transmembrane region" description="Helical" evidence="1">
    <location>
        <begin position="136"/>
        <end position="155"/>
    </location>
</feature>
<reference evidence="2" key="3">
    <citation type="submission" date="2021-10" db="EMBL/GenBank/DDBJ databases">
        <title>Collection of gut derived symbiotic bacterial strains cultured from healthy donors.</title>
        <authorList>
            <person name="Lin H."/>
            <person name="Littmann E."/>
            <person name="Kohout C."/>
            <person name="Pamer E.G."/>
        </authorList>
    </citation>
    <scope>NUCLEOTIDE SEQUENCE</scope>
    <source>
        <strain evidence="2">DFI.4.48</strain>
    </source>
</reference>
<reference evidence="3" key="2">
    <citation type="journal article" date="2019" name="Int. J. Syst. Evol. Microbiol.">
        <title>Faecalibacillus intestinalis gen. nov., sp. nov. and Faecalibacillus faecis sp. nov., isolated from human faeces.</title>
        <authorList>
            <person name="Seo B."/>
            <person name="Jeon K."/>
            <person name="Baek I."/>
            <person name="Lee Y.M."/>
            <person name="Baek K."/>
            <person name="Ko G."/>
        </authorList>
    </citation>
    <scope>NUCLEOTIDE SEQUENCE</scope>
    <source>
        <strain evidence="3">SNUG30370</strain>
    </source>
</reference>
<dbReference type="EMBL" id="JAJDKZ010000012">
    <property type="protein sequence ID" value="MCB8610081.1"/>
    <property type="molecule type" value="Genomic_DNA"/>
</dbReference>
<feature type="transmembrane region" description="Helical" evidence="1">
    <location>
        <begin position="16"/>
        <end position="36"/>
    </location>
</feature>
<keyword evidence="4" id="KW-1185">Reference proteome</keyword>
<keyword evidence="1" id="KW-0812">Transmembrane</keyword>
<organism evidence="3 4">
    <name type="scientific">Faecalibacillus faecis</name>
    <dbReference type="NCBI Taxonomy" id="1982628"/>
    <lineage>
        <taxon>Bacteria</taxon>
        <taxon>Bacillati</taxon>
        <taxon>Bacillota</taxon>
        <taxon>Erysipelotrichia</taxon>
        <taxon>Erysipelotrichales</taxon>
        <taxon>Coprobacillaceae</taxon>
        <taxon>Faecalibacillus</taxon>
    </lineage>
</organism>
<accession>A0A2T3FX26</accession>
<gene>
    <name evidence="3" type="ORF">C7U55_08990</name>
    <name evidence="2" type="ORF">LJD69_05695</name>
</gene>
<keyword evidence="1" id="KW-1133">Transmembrane helix</keyword>
<evidence type="ECO:0000313" key="2">
    <source>
        <dbReference type="EMBL" id="MCB8610081.1"/>
    </source>
</evidence>
<comment type="caution">
    <text evidence="3">The sequence shown here is derived from an EMBL/GenBank/DDBJ whole genome shotgun (WGS) entry which is preliminary data.</text>
</comment>
<feature type="transmembrane region" description="Helical" evidence="1">
    <location>
        <begin position="108"/>
        <end position="124"/>
    </location>
</feature>